<dbReference type="CDD" id="cd23797">
    <property type="entry name" value="UBCc_UBE2H"/>
    <property type="match status" value="1"/>
</dbReference>
<keyword evidence="5" id="KW-0832">Ubl conjugation</keyword>
<accession>A0A364MXN8</accession>
<feature type="region of interest" description="Disordered" evidence="15">
    <location>
        <begin position="387"/>
        <end position="467"/>
    </location>
</feature>
<evidence type="ECO:0000256" key="9">
    <source>
        <dbReference type="ARBA" id="ARBA00072436"/>
    </source>
</evidence>
<evidence type="ECO:0000256" key="12">
    <source>
        <dbReference type="ARBA" id="ARBA00078369"/>
    </source>
</evidence>
<dbReference type="OrthoDB" id="269518at2759"/>
<evidence type="ECO:0000313" key="18">
    <source>
        <dbReference type="Proteomes" id="UP000249619"/>
    </source>
</evidence>
<evidence type="ECO:0000256" key="2">
    <source>
        <dbReference type="ARBA" id="ARBA00022741"/>
    </source>
</evidence>
<proteinExistence type="predicted"/>
<evidence type="ECO:0000259" key="16">
    <source>
        <dbReference type="PROSITE" id="PS50127"/>
    </source>
</evidence>
<feature type="active site" description="Glycyl thioester intermediate" evidence="14">
    <location>
        <position position="60"/>
    </location>
</feature>
<dbReference type="SUPFAM" id="SSF54495">
    <property type="entry name" value="UBC-like"/>
    <property type="match status" value="1"/>
</dbReference>
<comment type="subunit">
    <text evidence="8">Interacts with MAEA and WDR26, components of the CTLH complex that contains GID4, RANBP9 and/or RANBP10, MKLN1, MAEA, RMND5A (or alternatively its paralog RMND5B), GID8, ARMC8, WDR26 and YPEL5.</text>
</comment>
<dbReference type="PROSITE" id="PS00183">
    <property type="entry name" value="UBC_1"/>
    <property type="match status" value="1"/>
</dbReference>
<feature type="region of interest" description="Disordered" evidence="15">
    <location>
        <begin position="258"/>
        <end position="303"/>
    </location>
</feature>
<dbReference type="GO" id="GO:0005524">
    <property type="term" value="F:ATP binding"/>
    <property type="evidence" value="ECO:0007669"/>
    <property type="project" value="UniProtKB-KW"/>
</dbReference>
<evidence type="ECO:0000256" key="15">
    <source>
        <dbReference type="SAM" id="MobiDB-lite"/>
    </source>
</evidence>
<evidence type="ECO:0000256" key="8">
    <source>
        <dbReference type="ARBA" id="ARBA00063081"/>
    </source>
</evidence>
<comment type="function">
    <text evidence="7">Accepts ubiquitin from the E1 complex and catalyzes its covalent attachment to other proteins. E2 ubiquitin conjugating enzyme that transfers ubiquitin to MAEA, a core component of the CTLH E3 ubiquitin-protein ligase complex. In vitro catalyzes 'Lys-11'- and 'Lys-48'-linked polyubiquitination. Capable, in vitro, to ubiquitinate histone H2A.</text>
</comment>
<feature type="region of interest" description="Disordered" evidence="15">
    <location>
        <begin position="138"/>
        <end position="173"/>
    </location>
</feature>
<evidence type="ECO:0000256" key="11">
    <source>
        <dbReference type="ARBA" id="ARBA00077502"/>
    </source>
</evidence>
<keyword evidence="3" id="KW-0833">Ubl conjugation pathway</keyword>
<dbReference type="PANTHER" id="PTHR24068">
    <property type="entry name" value="UBIQUITIN-CONJUGATING ENZYME E2"/>
    <property type="match status" value="1"/>
</dbReference>
<evidence type="ECO:0000256" key="13">
    <source>
        <dbReference type="ARBA" id="ARBA00082119"/>
    </source>
</evidence>
<name>A0A364MXN8_STELY</name>
<keyword evidence="2" id="KW-0547">Nucleotide-binding</keyword>
<keyword evidence="1" id="KW-0808">Transferase</keyword>
<dbReference type="EMBL" id="QGDH01000112">
    <property type="protein sequence ID" value="RAR06618.1"/>
    <property type="molecule type" value="Genomic_DNA"/>
</dbReference>
<evidence type="ECO:0000256" key="3">
    <source>
        <dbReference type="ARBA" id="ARBA00022786"/>
    </source>
</evidence>
<dbReference type="Proteomes" id="UP000249619">
    <property type="component" value="Unassembled WGS sequence"/>
</dbReference>
<evidence type="ECO:0000256" key="5">
    <source>
        <dbReference type="ARBA" id="ARBA00022843"/>
    </source>
</evidence>
<organism evidence="17 18">
    <name type="scientific">Stemphylium lycopersici</name>
    <name type="common">Tomato gray leaf spot disease fungus</name>
    <name type="synonym">Thyrospora lycopersici</name>
    <dbReference type="NCBI Taxonomy" id="183478"/>
    <lineage>
        <taxon>Eukaryota</taxon>
        <taxon>Fungi</taxon>
        <taxon>Dikarya</taxon>
        <taxon>Ascomycota</taxon>
        <taxon>Pezizomycotina</taxon>
        <taxon>Dothideomycetes</taxon>
        <taxon>Pleosporomycetidae</taxon>
        <taxon>Pleosporales</taxon>
        <taxon>Pleosporineae</taxon>
        <taxon>Pleosporaceae</taxon>
        <taxon>Stemphylium</taxon>
    </lineage>
</organism>
<protein>
    <recommendedName>
        <fullName evidence="9">Ubiquitin-conjugating enzyme E2 H</fullName>
    </recommendedName>
    <alternativeName>
        <fullName evidence="12">(E3-independent) E2 ubiquitin-conjugating enzyme H</fullName>
    </alternativeName>
    <alternativeName>
        <fullName evidence="10">E2 ubiquitin-conjugating enzyme H</fullName>
    </alternativeName>
    <alternativeName>
        <fullName evidence="13">Ubiquitin carrier protein H</fullName>
    </alternativeName>
    <alternativeName>
        <fullName evidence="11">Ubiquitin-protein ligase H</fullName>
    </alternativeName>
</protein>
<gene>
    <name evidence="17" type="ORF">DDE83_006846</name>
</gene>
<keyword evidence="6" id="KW-0007">Acetylation</keyword>
<dbReference type="SMART" id="SM00212">
    <property type="entry name" value="UBCc"/>
    <property type="match status" value="1"/>
</dbReference>
<dbReference type="AlphaFoldDB" id="A0A364MXN8"/>
<feature type="compositionally biased region" description="Acidic residues" evidence="15">
    <location>
        <begin position="147"/>
        <end position="157"/>
    </location>
</feature>
<dbReference type="PROSITE" id="PS50127">
    <property type="entry name" value="UBC_2"/>
    <property type="match status" value="1"/>
</dbReference>
<dbReference type="Pfam" id="PF00179">
    <property type="entry name" value="UQ_con"/>
    <property type="match status" value="1"/>
</dbReference>
<feature type="compositionally biased region" description="Polar residues" evidence="15">
    <location>
        <begin position="392"/>
        <end position="421"/>
    </location>
</feature>
<keyword evidence="18" id="KW-1185">Reference proteome</keyword>
<dbReference type="InterPro" id="IPR000608">
    <property type="entry name" value="UBC"/>
</dbReference>
<evidence type="ECO:0000256" key="1">
    <source>
        <dbReference type="ARBA" id="ARBA00022679"/>
    </source>
</evidence>
<sequence>MGRLMSDYEVTLVNDNTPFEGGLWKIHVELPDQYPYKSPSIGFVNRIFHPNIDELSGSVCLDVINQTWSPMYDMINIFEVFLPQLLRYPNPTDPLNGEAAALLMREPKSYDAKVKGMHTTVMNRASRADEPIEYVQKYANKDTAEDSDKDDGDDDEMSSVGSYESGDEDGAAGDCKRTNHVYSGLCAQRSLLIGISPSPLDAIGKSLITPERSLHNGPQYYLLDFQSFVSVMAPRTEPVQRGGHRTSHPAREHQFLNAHTGAGVNARRSSTASVRGGGQVRDIYRPGYNGSRREYQGRSGIPARGRRSVERAMLNDGLRHHFQAQGTQGTQGRAAELHIPPARGQPQNHINRNNLAGFDAANKFRGQGAFTRMNRSHVTPEMDVNVKKHSETTPGTPDSNPQPIQQSASLSYSQFTQSRPHFQSLFLPDTPSPDQPRDPPSGSFSATEVDIPTLPPPLKRPVRPYRGKDEVKRAFTNVNLRAIMADKPYPKPKAKAGAEKPILKMGIRKEYK</sequence>
<evidence type="ECO:0000256" key="10">
    <source>
        <dbReference type="ARBA" id="ARBA00076312"/>
    </source>
</evidence>
<dbReference type="Gene3D" id="3.10.110.10">
    <property type="entry name" value="Ubiquitin Conjugating Enzyme"/>
    <property type="match status" value="1"/>
</dbReference>
<dbReference type="FunFam" id="3.10.110.10:FF:000078">
    <property type="entry name" value="ubiquitin-conjugating enzyme E2 H isoform X2"/>
    <property type="match status" value="1"/>
</dbReference>
<evidence type="ECO:0000256" key="14">
    <source>
        <dbReference type="PROSITE-ProRule" id="PRU10133"/>
    </source>
</evidence>
<dbReference type="STRING" id="183478.A0A364MXN8"/>
<dbReference type="InterPro" id="IPR023313">
    <property type="entry name" value="UBQ-conjugating_AS"/>
</dbReference>
<keyword evidence="4" id="KW-0067">ATP-binding</keyword>
<feature type="domain" description="UBC core" evidence="16">
    <location>
        <begin position="1"/>
        <end position="123"/>
    </location>
</feature>
<comment type="caution">
    <text evidence="17">The sequence shown here is derived from an EMBL/GenBank/DDBJ whole genome shotgun (WGS) entry which is preliminary data.</text>
</comment>
<evidence type="ECO:0000313" key="17">
    <source>
        <dbReference type="EMBL" id="RAR06618.1"/>
    </source>
</evidence>
<reference evidence="18" key="1">
    <citation type="submission" date="2018-05" db="EMBL/GenBank/DDBJ databases">
        <title>Draft genome sequence of Stemphylium lycopersici strain CIDEFI 213.</title>
        <authorList>
            <person name="Medina R."/>
            <person name="Franco M.E.E."/>
            <person name="Lucentini C.G."/>
            <person name="Saparrat M.C.N."/>
            <person name="Balatti P.A."/>
        </authorList>
    </citation>
    <scope>NUCLEOTIDE SEQUENCE [LARGE SCALE GENOMIC DNA]</scope>
    <source>
        <strain evidence="18">CIDEFI 213</strain>
    </source>
</reference>
<evidence type="ECO:0000256" key="6">
    <source>
        <dbReference type="ARBA" id="ARBA00022990"/>
    </source>
</evidence>
<dbReference type="InterPro" id="IPR016135">
    <property type="entry name" value="UBQ-conjugating_enzyme/RWD"/>
</dbReference>
<dbReference type="GO" id="GO:0004842">
    <property type="term" value="F:ubiquitin-protein transferase activity"/>
    <property type="evidence" value="ECO:0007669"/>
    <property type="project" value="UniProtKB-ARBA"/>
</dbReference>
<evidence type="ECO:0000256" key="4">
    <source>
        <dbReference type="ARBA" id="ARBA00022840"/>
    </source>
</evidence>
<evidence type="ECO:0000256" key="7">
    <source>
        <dbReference type="ARBA" id="ARBA00060202"/>
    </source>
</evidence>